<feature type="transmembrane region" description="Helical" evidence="6">
    <location>
        <begin position="190"/>
        <end position="215"/>
    </location>
</feature>
<keyword evidence="4 6" id="KW-0472">Membrane</keyword>
<feature type="transmembrane region" description="Helical" evidence="6">
    <location>
        <begin position="141"/>
        <end position="164"/>
    </location>
</feature>
<dbReference type="AlphaFoldDB" id="A0A2H3C8E9"/>
<feature type="region of interest" description="Disordered" evidence="5">
    <location>
        <begin position="532"/>
        <end position="606"/>
    </location>
</feature>
<feature type="transmembrane region" description="Helical" evidence="6">
    <location>
        <begin position="20"/>
        <end position="46"/>
    </location>
</feature>
<dbReference type="PANTHER" id="PTHR23112:SF37">
    <property type="entry name" value="G PROTEIN-COUPLED RECEPTOR GPR1"/>
    <property type="match status" value="1"/>
</dbReference>
<feature type="compositionally biased region" description="Low complexity" evidence="5">
    <location>
        <begin position="410"/>
        <end position="427"/>
    </location>
</feature>
<name>A0A2H3C8E9_9AGAR</name>
<feature type="transmembrane region" description="Helical" evidence="6">
    <location>
        <begin position="67"/>
        <end position="89"/>
    </location>
</feature>
<organism evidence="7 8">
    <name type="scientific">Armillaria solidipes</name>
    <dbReference type="NCBI Taxonomy" id="1076256"/>
    <lineage>
        <taxon>Eukaryota</taxon>
        <taxon>Fungi</taxon>
        <taxon>Dikarya</taxon>
        <taxon>Basidiomycota</taxon>
        <taxon>Agaricomycotina</taxon>
        <taxon>Agaricomycetes</taxon>
        <taxon>Agaricomycetidae</taxon>
        <taxon>Agaricales</taxon>
        <taxon>Marasmiineae</taxon>
        <taxon>Physalacriaceae</taxon>
        <taxon>Armillaria</taxon>
    </lineage>
</organism>
<gene>
    <name evidence="7" type="ORF">ARMSODRAFT_1012973</name>
</gene>
<feature type="transmembrane region" description="Helical" evidence="6">
    <location>
        <begin position="246"/>
        <end position="266"/>
    </location>
</feature>
<evidence type="ECO:0008006" key="9">
    <source>
        <dbReference type="Google" id="ProtNLM"/>
    </source>
</evidence>
<keyword evidence="3 6" id="KW-1133">Transmembrane helix</keyword>
<evidence type="ECO:0000256" key="1">
    <source>
        <dbReference type="ARBA" id="ARBA00004141"/>
    </source>
</evidence>
<feature type="region of interest" description="Disordered" evidence="5">
    <location>
        <begin position="474"/>
        <end position="500"/>
    </location>
</feature>
<evidence type="ECO:0000256" key="5">
    <source>
        <dbReference type="SAM" id="MobiDB-lite"/>
    </source>
</evidence>
<dbReference type="GO" id="GO:0004930">
    <property type="term" value="F:G protein-coupled receptor activity"/>
    <property type="evidence" value="ECO:0007669"/>
    <property type="project" value="TreeGrafter"/>
</dbReference>
<sequence length="606" mass="66706">MAEQYPQTFPIKNNELAGVIVVNVVAVLSTVALLSIILRLAWLCILRVTRRKNITQSREYVFFNTQLGYYAACLLIANMFNSAAGLMGLPFLLARRITEGGLCTTQALFMQFGNVSTAYFTVSIAVHTFNSLVLRKRQAAVIYSMVISLGWILAAFIAALPLALPQHNGPIYGQYNLTCGVRDKYPVPQFLLHLLPIFIASFFSAVLYSLIFLVLRGTLVIKGGVRLNLNPSERWSGQSDENYHRFIAGIARSMYPVAYCVVLIPYSVTKLLILSGFSVPFQVLIFAYVCWYLLGKCFRVANVGLLFNTFSKLYPVFDTKLSRQDMESFGTTKQFKRLTLAAELQAEDRLREKIHQYRYPSGRLASASATPSYPENVASVQGFYAYPISPQRVSPVSPFSGNNAPDHYRTSPLPLSPPSSHSTSSHSRQNSADSLLKLPVPPRKTRSSPSSRSPPFIAPNSFHALQSIDQGRVLTPSSTNRSVSSYVGQPTHKVSESGSSSELDIASWLAQQLDGSVPRRLNSKPSLTAVRTAYPSPVAVNQRPRPAPSTPSESPASSPTSSMRRPTRNPLSPTGSPVQYIARKTRPVPLVGPPPMGRHGKVTPPF</sequence>
<proteinExistence type="predicted"/>
<evidence type="ECO:0000256" key="2">
    <source>
        <dbReference type="ARBA" id="ARBA00022692"/>
    </source>
</evidence>
<dbReference type="Proteomes" id="UP000218334">
    <property type="component" value="Unassembled WGS sequence"/>
</dbReference>
<keyword evidence="2 6" id="KW-0812">Transmembrane</keyword>
<keyword evidence="8" id="KW-1185">Reference proteome</keyword>
<dbReference type="GO" id="GO:0005886">
    <property type="term" value="C:plasma membrane"/>
    <property type="evidence" value="ECO:0007669"/>
    <property type="project" value="TreeGrafter"/>
</dbReference>
<evidence type="ECO:0000256" key="4">
    <source>
        <dbReference type="ARBA" id="ARBA00023136"/>
    </source>
</evidence>
<evidence type="ECO:0000313" key="8">
    <source>
        <dbReference type="Proteomes" id="UP000218334"/>
    </source>
</evidence>
<feature type="region of interest" description="Disordered" evidence="5">
    <location>
        <begin position="397"/>
        <end position="459"/>
    </location>
</feature>
<comment type="subcellular location">
    <subcellularLocation>
        <location evidence="1">Membrane</location>
        <topology evidence="1">Multi-pass membrane protein</topology>
    </subcellularLocation>
</comment>
<accession>A0A2H3C8E9</accession>
<dbReference type="EMBL" id="KZ293417">
    <property type="protein sequence ID" value="PBK75522.1"/>
    <property type="molecule type" value="Genomic_DNA"/>
</dbReference>
<feature type="transmembrane region" description="Helical" evidence="6">
    <location>
        <begin position="109"/>
        <end position="129"/>
    </location>
</feature>
<feature type="transmembrane region" description="Helical" evidence="6">
    <location>
        <begin position="272"/>
        <end position="294"/>
    </location>
</feature>
<dbReference type="Gene3D" id="1.20.1070.10">
    <property type="entry name" value="Rhodopsin 7-helix transmembrane proteins"/>
    <property type="match status" value="1"/>
</dbReference>
<feature type="compositionally biased region" description="Low complexity" evidence="5">
    <location>
        <begin position="550"/>
        <end position="564"/>
    </location>
</feature>
<evidence type="ECO:0000313" key="7">
    <source>
        <dbReference type="EMBL" id="PBK75522.1"/>
    </source>
</evidence>
<feature type="compositionally biased region" description="Polar residues" evidence="5">
    <location>
        <begin position="474"/>
        <end position="488"/>
    </location>
</feature>
<reference evidence="8" key="1">
    <citation type="journal article" date="2017" name="Nat. Ecol. Evol.">
        <title>Genome expansion and lineage-specific genetic innovations in the forest pathogenic fungi Armillaria.</title>
        <authorList>
            <person name="Sipos G."/>
            <person name="Prasanna A.N."/>
            <person name="Walter M.C."/>
            <person name="O'Connor E."/>
            <person name="Balint B."/>
            <person name="Krizsan K."/>
            <person name="Kiss B."/>
            <person name="Hess J."/>
            <person name="Varga T."/>
            <person name="Slot J."/>
            <person name="Riley R."/>
            <person name="Boka B."/>
            <person name="Rigling D."/>
            <person name="Barry K."/>
            <person name="Lee J."/>
            <person name="Mihaltcheva S."/>
            <person name="LaButti K."/>
            <person name="Lipzen A."/>
            <person name="Waldron R."/>
            <person name="Moloney N.M."/>
            <person name="Sperisen C."/>
            <person name="Kredics L."/>
            <person name="Vagvoelgyi C."/>
            <person name="Patrignani A."/>
            <person name="Fitzpatrick D."/>
            <person name="Nagy I."/>
            <person name="Doyle S."/>
            <person name="Anderson J.B."/>
            <person name="Grigoriev I.V."/>
            <person name="Gueldener U."/>
            <person name="Muensterkoetter M."/>
            <person name="Nagy L.G."/>
        </authorList>
    </citation>
    <scope>NUCLEOTIDE SEQUENCE [LARGE SCALE GENOMIC DNA]</scope>
    <source>
        <strain evidence="8">28-4</strain>
    </source>
</reference>
<dbReference type="GO" id="GO:0007189">
    <property type="term" value="P:adenylate cyclase-activating G protein-coupled receptor signaling pathway"/>
    <property type="evidence" value="ECO:0007669"/>
    <property type="project" value="TreeGrafter"/>
</dbReference>
<protein>
    <recommendedName>
        <fullName evidence="9">G-protein coupled receptors family 1 profile domain-containing protein</fullName>
    </recommendedName>
</protein>
<evidence type="ECO:0000256" key="6">
    <source>
        <dbReference type="SAM" id="Phobius"/>
    </source>
</evidence>
<evidence type="ECO:0000256" key="3">
    <source>
        <dbReference type="ARBA" id="ARBA00022989"/>
    </source>
</evidence>
<dbReference type="PANTHER" id="PTHR23112">
    <property type="entry name" value="G PROTEIN-COUPLED RECEPTOR 157-RELATED"/>
    <property type="match status" value="1"/>
</dbReference>
<dbReference type="STRING" id="1076256.A0A2H3C8E9"/>